<reference evidence="1 2" key="1">
    <citation type="submission" date="2020-07" db="EMBL/GenBank/DDBJ databases">
        <title>Halophilic bacteria isolated from french cheeses.</title>
        <authorList>
            <person name="Kothe C.I."/>
            <person name="Farah-Kraiem B."/>
            <person name="Renault P."/>
            <person name="Dridi B."/>
        </authorList>
    </citation>
    <scope>NUCLEOTIDE SEQUENCE [LARGE SCALE GENOMIC DNA]</scope>
    <source>
        <strain evidence="1 2">FME20</strain>
    </source>
</reference>
<gene>
    <name evidence="1" type="ORF">EI547_18820</name>
</gene>
<keyword evidence="2" id="KW-1185">Reference proteome</keyword>
<sequence length="61" mass="7118">MATFIVYRAVQEGIEIDAQPEWWVVDMRDADQRDGELVRKRCTTKPEADEMVNELNEQYAG</sequence>
<comment type="caution">
    <text evidence="1">The sequence shown here is derived from an EMBL/GenBank/DDBJ whole genome shotgun (WGS) entry which is preliminary data.</text>
</comment>
<name>A0ABR9G3J9_9GAMM</name>
<evidence type="ECO:0000313" key="2">
    <source>
        <dbReference type="Proteomes" id="UP001645038"/>
    </source>
</evidence>
<organism evidence="1 2">
    <name type="scientific">Halomonas colorata</name>
    <dbReference type="NCBI Taxonomy" id="2742615"/>
    <lineage>
        <taxon>Bacteria</taxon>
        <taxon>Pseudomonadati</taxon>
        <taxon>Pseudomonadota</taxon>
        <taxon>Gammaproteobacteria</taxon>
        <taxon>Oceanospirillales</taxon>
        <taxon>Halomonadaceae</taxon>
        <taxon>Halomonas</taxon>
    </lineage>
</organism>
<dbReference type="Proteomes" id="UP001645038">
    <property type="component" value="Unassembled WGS sequence"/>
</dbReference>
<dbReference type="RefSeq" id="WP_192539889.1">
    <property type="nucleotide sequence ID" value="NZ_JABUZA010000039.1"/>
</dbReference>
<accession>A0ABR9G3J9</accession>
<dbReference type="EMBL" id="RRZB01000101">
    <property type="protein sequence ID" value="MBE0465473.1"/>
    <property type="molecule type" value="Genomic_DNA"/>
</dbReference>
<evidence type="ECO:0000313" key="1">
    <source>
        <dbReference type="EMBL" id="MBE0465473.1"/>
    </source>
</evidence>
<proteinExistence type="predicted"/>
<protein>
    <submittedName>
        <fullName evidence="1">Uncharacterized protein</fullName>
    </submittedName>
</protein>